<dbReference type="UniPathway" id="UPA00031">
    <property type="reaction ID" value="UER00013"/>
</dbReference>
<feature type="domain" description="PHP" evidence="9">
    <location>
        <begin position="15"/>
        <end position="229"/>
    </location>
</feature>
<name>S0EX36_CHTCT</name>
<accession>S0EX36</accession>
<dbReference type="OrthoDB" id="9775255at2"/>
<dbReference type="eggNOG" id="COG1387">
    <property type="taxonomic scope" value="Bacteria"/>
</dbReference>
<dbReference type="CDD" id="cd12110">
    <property type="entry name" value="PHP_HisPPase_Hisj_like"/>
    <property type="match status" value="1"/>
</dbReference>
<dbReference type="Gene3D" id="3.20.20.140">
    <property type="entry name" value="Metal-dependent hydrolases"/>
    <property type="match status" value="1"/>
</dbReference>
<evidence type="ECO:0000256" key="2">
    <source>
        <dbReference type="ARBA" id="ARBA00009152"/>
    </source>
</evidence>
<keyword evidence="5 8" id="KW-0378">Hydrolase</keyword>
<dbReference type="STRING" id="454171.CP488_01914"/>
<comment type="pathway">
    <text evidence="1 8">Amino-acid biosynthesis; L-histidine biosynthesis; L-histidine from 5-phospho-alpha-D-ribose 1-diphosphate: step 8/9.</text>
</comment>
<keyword evidence="4 8" id="KW-0028">Amino-acid biosynthesis</keyword>
<protein>
    <recommendedName>
        <fullName evidence="3 8">Histidinol-phosphatase</fullName>
        <shortName evidence="8">HolPase</shortName>
        <ecNumber evidence="3 8">3.1.3.15</ecNumber>
    </recommendedName>
</protein>
<evidence type="ECO:0000313" key="10">
    <source>
        <dbReference type="EMBL" id="CCW35986.1"/>
    </source>
</evidence>
<dbReference type="InterPro" id="IPR010140">
    <property type="entry name" value="Histidinol_P_phosphatase_HisJ"/>
</dbReference>
<comment type="similarity">
    <text evidence="2 8">Belongs to the PHP hydrolase family. HisK subfamily.</text>
</comment>
<dbReference type="PATRIC" id="fig|1303518.3.peg.2262"/>
<evidence type="ECO:0000256" key="5">
    <source>
        <dbReference type="ARBA" id="ARBA00022801"/>
    </source>
</evidence>
<organism evidence="10 11">
    <name type="scientific">Chthonomonas calidirosea (strain DSM 23976 / ICMP 18418 / T49)</name>
    <dbReference type="NCBI Taxonomy" id="1303518"/>
    <lineage>
        <taxon>Bacteria</taxon>
        <taxon>Bacillati</taxon>
        <taxon>Armatimonadota</taxon>
        <taxon>Chthonomonadia</taxon>
        <taxon>Chthonomonadales</taxon>
        <taxon>Chthonomonadaceae</taxon>
        <taxon>Chthonomonas</taxon>
    </lineage>
</organism>
<dbReference type="SUPFAM" id="SSF89550">
    <property type="entry name" value="PHP domain-like"/>
    <property type="match status" value="1"/>
</dbReference>
<dbReference type="PANTHER" id="PTHR21039">
    <property type="entry name" value="HISTIDINOL PHOSPHATASE-RELATED"/>
    <property type="match status" value="1"/>
</dbReference>
<keyword evidence="11" id="KW-1185">Reference proteome</keyword>
<evidence type="ECO:0000256" key="6">
    <source>
        <dbReference type="ARBA" id="ARBA00023102"/>
    </source>
</evidence>
<dbReference type="EC" id="3.1.3.15" evidence="3 8"/>
<sequence>MKERPCWHISLHGGHSGEFCDHAEGMLREMLEAAVAAGYHTFGVSEHAPRPEAFLYEEERALGWNAEKLIADFHRYMHTINTLADAFAPQLMVLRGFEAEVVPQQTYVETMRNLRIRQLENGRPAFDYMVGSVHYVYEIQIDGSPENYRKAVEECGGVVSFAKRYYAQVAEMVEALRPEVVGHLDLIRKNARAIGLSLEALETQEIRAAAEMALEAIRAYGAILDLNTAGWRKGLDTPYPAPWLVQRAHAMGIPFCFGDDSHRPAEVGMGLREARLYLLRNGVTHIMTLERSEDGSLLRRRCPL</sequence>
<evidence type="ECO:0000256" key="8">
    <source>
        <dbReference type="RuleBase" id="RU366003"/>
    </source>
</evidence>
<dbReference type="EMBL" id="HF951689">
    <property type="protein sequence ID" value="CCW35986.1"/>
    <property type="molecule type" value="Genomic_DNA"/>
</dbReference>
<dbReference type="KEGG" id="ccz:CCALI_02179"/>
<dbReference type="AlphaFoldDB" id="S0EX36"/>
<gene>
    <name evidence="10" type="ORF">CCALI_02179</name>
</gene>
<dbReference type="NCBIfam" id="TIGR01856">
    <property type="entry name" value="hisJ_fam"/>
    <property type="match status" value="1"/>
</dbReference>
<dbReference type="GO" id="GO:0004401">
    <property type="term" value="F:histidinol-phosphatase activity"/>
    <property type="evidence" value="ECO:0007669"/>
    <property type="project" value="UniProtKB-UniRule"/>
</dbReference>
<evidence type="ECO:0000256" key="7">
    <source>
        <dbReference type="ARBA" id="ARBA00049158"/>
    </source>
</evidence>
<dbReference type="InterPro" id="IPR004013">
    <property type="entry name" value="PHP_dom"/>
</dbReference>
<proteinExistence type="inferred from homology"/>
<dbReference type="Pfam" id="PF02811">
    <property type="entry name" value="PHP"/>
    <property type="match status" value="1"/>
</dbReference>
<dbReference type="InParanoid" id="S0EX36"/>
<dbReference type="InterPro" id="IPR016195">
    <property type="entry name" value="Pol/histidinol_Pase-like"/>
</dbReference>
<evidence type="ECO:0000256" key="1">
    <source>
        <dbReference type="ARBA" id="ARBA00004970"/>
    </source>
</evidence>
<evidence type="ECO:0000259" key="9">
    <source>
        <dbReference type="Pfam" id="PF02811"/>
    </source>
</evidence>
<dbReference type="FunCoup" id="S0EX36">
    <property type="interactions" value="93"/>
</dbReference>
<dbReference type="RefSeq" id="WP_016483507.1">
    <property type="nucleotide sequence ID" value="NC_021487.1"/>
</dbReference>
<reference evidence="11" key="1">
    <citation type="submission" date="2013-03" db="EMBL/GenBank/DDBJ databases">
        <title>Genome sequence of Chthonomonas calidirosea, the first sequenced genome from the Armatimonadetes phylum (formally candidate division OP10).</title>
        <authorList>
            <person name="Lee K.C.Y."/>
            <person name="Morgan X.C."/>
            <person name="Dunfield P.F."/>
            <person name="Tamas I."/>
            <person name="Houghton K.M."/>
            <person name="Vyssotski M."/>
            <person name="Ryan J.L.J."/>
            <person name="Lagutin K."/>
            <person name="McDonald I.R."/>
            <person name="Stott M.B."/>
        </authorList>
    </citation>
    <scope>NUCLEOTIDE SEQUENCE [LARGE SCALE GENOMIC DNA]</scope>
    <source>
        <strain evidence="11">DSM 23976 / ICMP 18418 / T49</strain>
    </source>
</reference>
<dbReference type="HOGENOM" id="CLU_054611_0_0_0"/>
<keyword evidence="6 8" id="KW-0368">Histidine biosynthesis</keyword>
<comment type="catalytic activity">
    <reaction evidence="7 8">
        <text>L-histidinol phosphate + H2O = L-histidinol + phosphate</text>
        <dbReference type="Rhea" id="RHEA:14465"/>
        <dbReference type="ChEBI" id="CHEBI:15377"/>
        <dbReference type="ChEBI" id="CHEBI:43474"/>
        <dbReference type="ChEBI" id="CHEBI:57699"/>
        <dbReference type="ChEBI" id="CHEBI:57980"/>
        <dbReference type="EC" id="3.1.3.15"/>
    </reaction>
</comment>
<evidence type="ECO:0000256" key="3">
    <source>
        <dbReference type="ARBA" id="ARBA00013085"/>
    </source>
</evidence>
<evidence type="ECO:0000256" key="4">
    <source>
        <dbReference type="ARBA" id="ARBA00022605"/>
    </source>
</evidence>
<dbReference type="GO" id="GO:0005737">
    <property type="term" value="C:cytoplasm"/>
    <property type="evidence" value="ECO:0007669"/>
    <property type="project" value="TreeGrafter"/>
</dbReference>
<dbReference type="PANTHER" id="PTHR21039:SF0">
    <property type="entry name" value="HISTIDINOL-PHOSPHATASE"/>
    <property type="match status" value="1"/>
</dbReference>
<dbReference type="GO" id="GO:0000105">
    <property type="term" value="P:L-histidine biosynthetic process"/>
    <property type="evidence" value="ECO:0007669"/>
    <property type="project" value="UniProtKB-UniRule"/>
</dbReference>
<evidence type="ECO:0000313" key="11">
    <source>
        <dbReference type="Proteomes" id="UP000014227"/>
    </source>
</evidence>
<dbReference type="Proteomes" id="UP000014227">
    <property type="component" value="Chromosome I"/>
</dbReference>